<evidence type="ECO:0000256" key="2">
    <source>
        <dbReference type="PROSITE-ProRule" id="PRU00335"/>
    </source>
</evidence>
<protein>
    <recommendedName>
        <fullName evidence="3">HTH tetR-type domain-containing protein</fullName>
    </recommendedName>
</protein>
<keyword evidence="5" id="KW-1185">Reference proteome</keyword>
<feature type="DNA-binding region" description="H-T-H motif" evidence="2">
    <location>
        <begin position="35"/>
        <end position="54"/>
    </location>
</feature>
<name>A0ABZ3IQE5_9FIRM</name>
<evidence type="ECO:0000256" key="1">
    <source>
        <dbReference type="ARBA" id="ARBA00023125"/>
    </source>
</evidence>
<gene>
    <name evidence="4" type="ORF">SPSIL_040190</name>
</gene>
<dbReference type="InterPro" id="IPR009057">
    <property type="entry name" value="Homeodomain-like_sf"/>
</dbReference>
<feature type="domain" description="HTH tetR-type" evidence="3">
    <location>
        <begin position="12"/>
        <end position="72"/>
    </location>
</feature>
<reference evidence="4" key="1">
    <citation type="submission" date="2024-05" db="EMBL/GenBank/DDBJ databases">
        <title>Isolation and characterization of Sporomusa carbonis sp. nov., a carboxydotrophic hydrogenogen in the genus of Sporomusa isolated from a charcoal burning pile.</title>
        <authorList>
            <person name="Boeer T."/>
            <person name="Rosenbaum F."/>
            <person name="Eysell L."/>
            <person name="Mueller V."/>
            <person name="Daniel R."/>
            <person name="Poehlein A."/>
        </authorList>
    </citation>
    <scope>NUCLEOTIDE SEQUENCE [LARGE SCALE GENOMIC DNA]</scope>
    <source>
        <strain evidence="4">DSM 10669</strain>
    </source>
</reference>
<evidence type="ECO:0000259" key="3">
    <source>
        <dbReference type="PROSITE" id="PS50977"/>
    </source>
</evidence>
<dbReference type="EMBL" id="CP155573">
    <property type="protein sequence ID" value="XFO67800.1"/>
    <property type="molecule type" value="Genomic_DNA"/>
</dbReference>
<accession>A0ABZ3IQE5</accession>
<dbReference type="PANTHER" id="PTHR43479:SF7">
    <property type="entry name" value="TETR-FAMILY TRANSCRIPTIONAL REGULATOR"/>
    <property type="match status" value="1"/>
</dbReference>
<dbReference type="Proteomes" id="UP000216752">
    <property type="component" value="Chromosome"/>
</dbReference>
<dbReference type="PANTHER" id="PTHR43479">
    <property type="entry name" value="ACREF/ENVCD OPERON REPRESSOR-RELATED"/>
    <property type="match status" value="1"/>
</dbReference>
<dbReference type="RefSeq" id="WP_094606178.1">
    <property type="nucleotide sequence ID" value="NZ_CP155573.1"/>
</dbReference>
<dbReference type="InterPro" id="IPR001647">
    <property type="entry name" value="HTH_TetR"/>
</dbReference>
<dbReference type="SUPFAM" id="SSF46689">
    <property type="entry name" value="Homeodomain-like"/>
    <property type="match status" value="1"/>
</dbReference>
<sequence>MAEPIKNDLRILRTQKAIRQTFHEMLSEMDYEKINIKELTERACINRRTFYLHYSSLDELLEEFMDELVENYVSRTHNMNGLSELPEIARQFLLFFAQQDSLHEKIICSPNFRYISDRINRKIIEHNESHIDNFGSMDSYTKNIIVTYLNTTALEIYRRWVSDKKRIPLDELIQLAIQLICHGAMSLPEYLKEKTNFPI</sequence>
<dbReference type="Gene3D" id="1.10.357.10">
    <property type="entry name" value="Tetracycline Repressor, domain 2"/>
    <property type="match status" value="1"/>
</dbReference>
<evidence type="ECO:0000313" key="4">
    <source>
        <dbReference type="EMBL" id="XFO67800.1"/>
    </source>
</evidence>
<proteinExistence type="predicted"/>
<dbReference type="PROSITE" id="PS50977">
    <property type="entry name" value="HTH_TETR_2"/>
    <property type="match status" value="1"/>
</dbReference>
<evidence type="ECO:0000313" key="5">
    <source>
        <dbReference type="Proteomes" id="UP000216752"/>
    </source>
</evidence>
<organism evidence="4 5">
    <name type="scientific">Sporomusa silvacetica DSM 10669</name>
    <dbReference type="NCBI Taxonomy" id="1123289"/>
    <lineage>
        <taxon>Bacteria</taxon>
        <taxon>Bacillati</taxon>
        <taxon>Bacillota</taxon>
        <taxon>Negativicutes</taxon>
        <taxon>Selenomonadales</taxon>
        <taxon>Sporomusaceae</taxon>
        <taxon>Sporomusa</taxon>
    </lineage>
</organism>
<keyword evidence="1 2" id="KW-0238">DNA-binding</keyword>
<dbReference type="InterPro" id="IPR050624">
    <property type="entry name" value="HTH-type_Tx_Regulator"/>
</dbReference>